<feature type="domain" description="Gram-positive cocci surface proteins LPxTG" evidence="8">
    <location>
        <begin position="568"/>
        <end position="611"/>
    </location>
</feature>
<feature type="region of interest" description="Disordered" evidence="5">
    <location>
        <begin position="45"/>
        <end position="102"/>
    </location>
</feature>
<name>A0A437SSG0_9LACO</name>
<feature type="compositionally biased region" description="Polar residues" evidence="5">
    <location>
        <begin position="547"/>
        <end position="563"/>
    </location>
</feature>
<sequence length="616" mass="68729">MEMKKKLWSLLLALMLINTTIVSGLNSVTVSANEINVVNQQNVTSVNSEKEQSQVSVKDGNDHVQKNSKEPLGLENNTNTDDVASKERKQEKQSTPKLQNSTKIRFYNYSGDDMAGFSPKVEVINKNNNSVIISGIVPQFINGTAEIDTLKQIDANTALIVKIDGQAITETPEDISIEGKEYEASLNEYNNFIDVSVQQVNKPEDKFLRVKKYWYDCNFKYEMVEPSATISTVMASFVALNEENSHSISKENASTSQYYELNDGTELNINAGKVLPSSEIPVSDIRVRLYVDGQPTDQVIKLGDNNNWQGKFDISKYVDKYGNYVSKDGHYYQLTVVEEGTKGTQISFLGKSYNVLSVLGMQHDAYLFNSEAECELPLNIPVKKIWKNEKGKVEKAAADLPKMIKVSLMAGNKVVQTQELSQSNNWQYVFENLPRYEKNTGKEIKYSLKEEAVKGYDSQITGDMKNGFVITNVKIPGEPNEPTPKVPGEPNEPTPKVPGEPNEPTPKVPGEPDEPTPKVPGEPNEPTPKVPGEPNEPIPKVPDEPNEPTSNVPIKQRQVTRISSKLEKTTSDKKIPKTGENSNMSTYLVGTLIVMAAAFLILTNFKKHKIENKKRR</sequence>
<feature type="compositionally biased region" description="Basic and acidic residues" evidence="5">
    <location>
        <begin position="59"/>
        <end position="69"/>
    </location>
</feature>
<evidence type="ECO:0000256" key="5">
    <source>
        <dbReference type="SAM" id="MobiDB-lite"/>
    </source>
</evidence>
<dbReference type="AlphaFoldDB" id="A0A437SSG0"/>
<keyword evidence="2" id="KW-0964">Secreted</keyword>
<evidence type="ECO:0000256" key="2">
    <source>
        <dbReference type="ARBA" id="ARBA00022525"/>
    </source>
</evidence>
<evidence type="ECO:0000313" key="11">
    <source>
        <dbReference type="Proteomes" id="UP000288291"/>
    </source>
</evidence>
<feature type="chain" id="PRO_5038995776" evidence="7">
    <location>
        <begin position="25"/>
        <end position="616"/>
    </location>
</feature>
<evidence type="ECO:0000256" key="1">
    <source>
        <dbReference type="ARBA" id="ARBA00022512"/>
    </source>
</evidence>
<organism evidence="10 11">
    <name type="scientific">Lactobacillus xujianguonis</name>
    <dbReference type="NCBI Taxonomy" id="2495899"/>
    <lineage>
        <taxon>Bacteria</taxon>
        <taxon>Bacillati</taxon>
        <taxon>Bacillota</taxon>
        <taxon>Bacilli</taxon>
        <taxon>Lactobacillales</taxon>
        <taxon>Lactobacillaceae</taxon>
        <taxon>Lactobacillus</taxon>
    </lineage>
</organism>
<evidence type="ECO:0000256" key="7">
    <source>
        <dbReference type="SAM" id="SignalP"/>
    </source>
</evidence>
<proteinExistence type="predicted"/>
<reference evidence="10 11" key="1">
    <citation type="submission" date="2018-12" db="EMBL/GenBank/DDBJ databases">
        <authorList>
            <person name="Meng J."/>
        </authorList>
    </citation>
    <scope>NUCLEOTIDE SEQUENCE [LARGE SCALE GENOMIC DNA]</scope>
    <source>
        <strain evidence="10 11">HT111-2</strain>
    </source>
</reference>
<evidence type="ECO:0000313" key="10">
    <source>
        <dbReference type="EMBL" id="RVU69881.1"/>
    </source>
</evidence>
<evidence type="ECO:0000259" key="8">
    <source>
        <dbReference type="Pfam" id="PF00746"/>
    </source>
</evidence>
<keyword evidence="6" id="KW-0812">Transmembrane</keyword>
<feature type="compositionally biased region" description="Pro residues" evidence="5">
    <location>
        <begin position="479"/>
        <end position="509"/>
    </location>
</feature>
<dbReference type="CDD" id="cd00222">
    <property type="entry name" value="CollagenBindB"/>
    <property type="match status" value="1"/>
</dbReference>
<keyword evidence="11" id="KW-1185">Reference proteome</keyword>
<feature type="compositionally biased region" description="Basic and acidic residues" evidence="5">
    <location>
        <begin position="83"/>
        <end position="94"/>
    </location>
</feature>
<evidence type="ECO:0000259" key="9">
    <source>
        <dbReference type="Pfam" id="PF05738"/>
    </source>
</evidence>
<keyword evidence="3 7" id="KW-0732">Signal</keyword>
<dbReference type="EMBL" id="RXIA01000047">
    <property type="protein sequence ID" value="RVU69881.1"/>
    <property type="molecule type" value="Genomic_DNA"/>
</dbReference>
<feature type="region of interest" description="Disordered" evidence="5">
    <location>
        <begin position="473"/>
        <end position="582"/>
    </location>
</feature>
<feature type="signal peptide" evidence="7">
    <location>
        <begin position="1"/>
        <end position="24"/>
    </location>
</feature>
<dbReference type="Proteomes" id="UP000288291">
    <property type="component" value="Unassembled WGS sequence"/>
</dbReference>
<dbReference type="NCBIfam" id="TIGR01167">
    <property type="entry name" value="LPXTG_anchor"/>
    <property type="match status" value="1"/>
</dbReference>
<dbReference type="Gene3D" id="2.60.40.1140">
    <property type="entry name" value="Collagen-binding surface protein Cna, B-type domain"/>
    <property type="match status" value="2"/>
</dbReference>
<keyword evidence="4" id="KW-0572">Peptidoglycan-anchor</keyword>
<evidence type="ECO:0000256" key="6">
    <source>
        <dbReference type="SAM" id="Phobius"/>
    </source>
</evidence>
<accession>A0A437SSG0</accession>
<dbReference type="Pfam" id="PF00746">
    <property type="entry name" value="Gram_pos_anchor"/>
    <property type="match status" value="1"/>
</dbReference>
<feature type="compositionally biased region" description="Pro residues" evidence="5">
    <location>
        <begin position="517"/>
        <end position="540"/>
    </location>
</feature>
<feature type="domain" description="CNA-B" evidence="9">
    <location>
        <begin position="380"/>
        <end position="472"/>
    </location>
</feature>
<feature type="transmembrane region" description="Helical" evidence="6">
    <location>
        <begin position="584"/>
        <end position="605"/>
    </location>
</feature>
<keyword evidence="6" id="KW-1133">Transmembrane helix</keyword>
<dbReference type="Pfam" id="PF05738">
    <property type="entry name" value="Cna_B"/>
    <property type="match status" value="1"/>
</dbReference>
<keyword evidence="1" id="KW-0134">Cell wall</keyword>
<evidence type="ECO:0000256" key="4">
    <source>
        <dbReference type="ARBA" id="ARBA00023088"/>
    </source>
</evidence>
<dbReference type="InterPro" id="IPR019931">
    <property type="entry name" value="LPXTG_anchor"/>
</dbReference>
<keyword evidence="6" id="KW-0472">Membrane</keyword>
<evidence type="ECO:0000256" key="3">
    <source>
        <dbReference type="ARBA" id="ARBA00022729"/>
    </source>
</evidence>
<comment type="caution">
    <text evidence="10">The sequence shown here is derived from an EMBL/GenBank/DDBJ whole genome shotgun (WGS) entry which is preliminary data.</text>
</comment>
<protein>
    <submittedName>
        <fullName evidence="10">Cna B-type domain-containing protein</fullName>
    </submittedName>
</protein>
<dbReference type="SUPFAM" id="SSF49478">
    <property type="entry name" value="Cna protein B-type domain"/>
    <property type="match status" value="1"/>
</dbReference>
<feature type="compositionally biased region" description="Basic and acidic residues" evidence="5">
    <location>
        <begin position="564"/>
        <end position="577"/>
    </location>
</feature>
<dbReference type="InterPro" id="IPR008454">
    <property type="entry name" value="Collagen-bd_Cna-like_B-typ_dom"/>
</dbReference>
<gene>
    <name evidence="10" type="ORF">EJK17_10695</name>
</gene>